<evidence type="ECO:0000256" key="1">
    <source>
        <dbReference type="SAM" id="MobiDB-lite"/>
    </source>
</evidence>
<accession>A0A6G1ENE7</accession>
<evidence type="ECO:0000313" key="3">
    <source>
        <dbReference type="Proteomes" id="UP000479710"/>
    </source>
</evidence>
<organism evidence="2 3">
    <name type="scientific">Oryza meyeriana var. granulata</name>
    <dbReference type="NCBI Taxonomy" id="110450"/>
    <lineage>
        <taxon>Eukaryota</taxon>
        <taxon>Viridiplantae</taxon>
        <taxon>Streptophyta</taxon>
        <taxon>Embryophyta</taxon>
        <taxon>Tracheophyta</taxon>
        <taxon>Spermatophyta</taxon>
        <taxon>Magnoliopsida</taxon>
        <taxon>Liliopsida</taxon>
        <taxon>Poales</taxon>
        <taxon>Poaceae</taxon>
        <taxon>BOP clade</taxon>
        <taxon>Oryzoideae</taxon>
        <taxon>Oryzeae</taxon>
        <taxon>Oryzinae</taxon>
        <taxon>Oryza</taxon>
        <taxon>Oryza meyeriana</taxon>
    </lineage>
</organism>
<protein>
    <submittedName>
        <fullName evidence="2">Uncharacterized protein</fullName>
    </submittedName>
</protein>
<reference evidence="2 3" key="1">
    <citation type="submission" date="2019-11" db="EMBL/GenBank/DDBJ databases">
        <title>Whole genome sequence of Oryza granulata.</title>
        <authorList>
            <person name="Li W."/>
        </authorList>
    </citation>
    <scope>NUCLEOTIDE SEQUENCE [LARGE SCALE GENOMIC DNA]</scope>
    <source>
        <strain evidence="3">cv. Menghai</strain>
        <tissue evidence="2">Leaf</tissue>
    </source>
</reference>
<sequence>MQASSRRIKGSRRGATWHGRDDELQHRPTVVSYNTLDPSHCKAARVDSALQIYQDCSFMPGSTEVA</sequence>
<proteinExistence type="predicted"/>
<keyword evidence="3" id="KW-1185">Reference proteome</keyword>
<dbReference type="Proteomes" id="UP000479710">
    <property type="component" value="Unassembled WGS sequence"/>
</dbReference>
<comment type="caution">
    <text evidence="2">The sequence shown here is derived from an EMBL/GenBank/DDBJ whole genome shotgun (WGS) entry which is preliminary data.</text>
</comment>
<name>A0A6G1ENE7_9ORYZ</name>
<dbReference type="EMBL" id="SPHZ02000003">
    <property type="protein sequence ID" value="KAF0926141.1"/>
    <property type="molecule type" value="Genomic_DNA"/>
</dbReference>
<gene>
    <name evidence="2" type="ORF">E2562_021842</name>
</gene>
<dbReference type="AlphaFoldDB" id="A0A6G1ENE7"/>
<feature type="compositionally biased region" description="Basic residues" evidence="1">
    <location>
        <begin position="1"/>
        <end position="12"/>
    </location>
</feature>
<feature type="region of interest" description="Disordered" evidence="1">
    <location>
        <begin position="1"/>
        <end position="23"/>
    </location>
</feature>
<evidence type="ECO:0000313" key="2">
    <source>
        <dbReference type="EMBL" id="KAF0926141.1"/>
    </source>
</evidence>